<protein>
    <submittedName>
        <fullName evidence="1">Uncharacterized protein</fullName>
    </submittedName>
</protein>
<accession>A0A7W3XRJ1</accession>
<evidence type="ECO:0000313" key="1">
    <source>
        <dbReference type="EMBL" id="MBA9085535.1"/>
    </source>
</evidence>
<gene>
    <name evidence="1" type="ORF">FHR92_002002</name>
</gene>
<organism evidence="1 2">
    <name type="scientific">Fontibacillus solani</name>
    <dbReference type="NCBI Taxonomy" id="1572857"/>
    <lineage>
        <taxon>Bacteria</taxon>
        <taxon>Bacillati</taxon>
        <taxon>Bacillota</taxon>
        <taxon>Bacilli</taxon>
        <taxon>Bacillales</taxon>
        <taxon>Paenibacillaceae</taxon>
        <taxon>Fontibacillus</taxon>
    </lineage>
</organism>
<dbReference type="Proteomes" id="UP000567067">
    <property type="component" value="Unassembled WGS sequence"/>
</dbReference>
<comment type="caution">
    <text evidence="1">The sequence shown here is derived from an EMBL/GenBank/DDBJ whole genome shotgun (WGS) entry which is preliminary data.</text>
</comment>
<keyword evidence="2" id="KW-1185">Reference proteome</keyword>
<name>A0A7W3XRJ1_9BACL</name>
<dbReference type="AlphaFoldDB" id="A0A7W3XRJ1"/>
<evidence type="ECO:0000313" key="2">
    <source>
        <dbReference type="Proteomes" id="UP000567067"/>
    </source>
</evidence>
<proteinExistence type="predicted"/>
<reference evidence="1 2" key="1">
    <citation type="submission" date="2020-08" db="EMBL/GenBank/DDBJ databases">
        <title>Genomic Encyclopedia of Type Strains, Phase III (KMG-III): the genomes of soil and plant-associated and newly described type strains.</title>
        <authorList>
            <person name="Whitman W."/>
        </authorList>
    </citation>
    <scope>NUCLEOTIDE SEQUENCE [LARGE SCALE GENOMIC DNA]</scope>
    <source>
        <strain evidence="1 2">CECT 8693</strain>
    </source>
</reference>
<sequence>MSKTRNSGARKTIPVPLDSATFHDRISYVIESCCGIPEIPANVQALIM</sequence>
<dbReference type="RefSeq" id="WP_182535387.1">
    <property type="nucleotide sequence ID" value="NZ_JACJIP010000011.1"/>
</dbReference>
<dbReference type="EMBL" id="JACJIP010000011">
    <property type="protein sequence ID" value="MBA9085535.1"/>
    <property type="molecule type" value="Genomic_DNA"/>
</dbReference>